<comment type="caution">
    <text evidence="2">The sequence shown here is derived from an EMBL/GenBank/DDBJ whole genome shotgun (WGS) entry which is preliminary data.</text>
</comment>
<keyword evidence="3" id="KW-1185">Reference proteome</keyword>
<organism evidence="2 3">
    <name type="scientific">Etheostoma spectabile</name>
    <name type="common">orangethroat darter</name>
    <dbReference type="NCBI Taxonomy" id="54343"/>
    <lineage>
        <taxon>Eukaryota</taxon>
        <taxon>Metazoa</taxon>
        <taxon>Chordata</taxon>
        <taxon>Craniata</taxon>
        <taxon>Vertebrata</taxon>
        <taxon>Euteleostomi</taxon>
        <taxon>Actinopterygii</taxon>
        <taxon>Neopterygii</taxon>
        <taxon>Teleostei</taxon>
        <taxon>Neoteleostei</taxon>
        <taxon>Acanthomorphata</taxon>
        <taxon>Eupercaria</taxon>
        <taxon>Perciformes</taxon>
        <taxon>Percoidei</taxon>
        <taxon>Percidae</taxon>
        <taxon>Etheostomatinae</taxon>
        <taxon>Etheostoma</taxon>
    </lineage>
</organism>
<protein>
    <submittedName>
        <fullName evidence="2">Uncharacterized protein</fullName>
    </submittedName>
</protein>
<dbReference type="AlphaFoldDB" id="A0A5J5DPR8"/>
<proteinExistence type="predicted"/>
<gene>
    <name evidence="2" type="ORF">FQN60_012480</name>
</gene>
<reference evidence="2 3" key="1">
    <citation type="submission" date="2019-08" db="EMBL/GenBank/DDBJ databases">
        <title>A chromosome-level genome assembly, high-density linkage maps, and genome scans reveal the genomic architecture of hybrid incompatibilities underlying speciation via character displacement in darters (Percidae: Etheostominae).</title>
        <authorList>
            <person name="Moran R.L."/>
            <person name="Catchen J.M."/>
            <person name="Fuller R.C."/>
        </authorList>
    </citation>
    <scope>NUCLEOTIDE SEQUENCE [LARGE SCALE GENOMIC DNA]</scope>
    <source>
        <strain evidence="2">EspeVRDwgs_2016</strain>
        <tissue evidence="2">Muscle</tissue>
    </source>
</reference>
<accession>A0A5J5DPR8</accession>
<feature type="region of interest" description="Disordered" evidence="1">
    <location>
        <begin position="174"/>
        <end position="194"/>
    </location>
</feature>
<name>A0A5J5DPR8_9PERO</name>
<dbReference type="EMBL" id="VOFY01000002">
    <property type="protein sequence ID" value="KAA8595345.1"/>
    <property type="molecule type" value="Genomic_DNA"/>
</dbReference>
<feature type="compositionally biased region" description="Basic and acidic residues" evidence="1">
    <location>
        <begin position="176"/>
        <end position="194"/>
    </location>
</feature>
<evidence type="ECO:0000256" key="1">
    <source>
        <dbReference type="SAM" id="MobiDB-lite"/>
    </source>
</evidence>
<evidence type="ECO:0000313" key="3">
    <source>
        <dbReference type="Proteomes" id="UP000327493"/>
    </source>
</evidence>
<dbReference type="Proteomes" id="UP000327493">
    <property type="component" value="Chromosome 2"/>
</dbReference>
<sequence length="398" mass="43730">MLSGLVMVTTEIQAETRADSRLLSAEKPTDWIIMRKRQPSRFEGAVAVLEQLLDGRALLLAVIKLGFGLRDLGSDVAVLHAHELGFGHGCPGAQELLPSVGSAFPPGLFRALQDLDDVTGVELQLVLLFSVETVQSSDLHIGGGCVLGQERTDRMRHKEMHNLHEPLSVSSFTALRDQRKGERGSREKESKREMDTLYNGSCLRRAPRPVAFLELQDDEATFSAIAAESGAINLGYTAREQALGGGIAHQHLGGCLTFLVLFAVAGDKLRNSPSLEGHAAQREWGCWTATFSPSALPEIHQRTSFRRTLQGHGGINGKWIGGEERGLTLLPVFFDSFPDILRCNATDLPSRAARNLSSLGRSYYLTEFCAKLKMFKRKAFSRSALNTGMLLVGYWLWV</sequence>
<evidence type="ECO:0000313" key="2">
    <source>
        <dbReference type="EMBL" id="KAA8595345.1"/>
    </source>
</evidence>